<dbReference type="RefSeq" id="XP_047763369.1">
    <property type="nucleotide sequence ID" value="XM_047905814.1"/>
</dbReference>
<dbReference type="InterPro" id="IPR032675">
    <property type="entry name" value="LRR_dom_sf"/>
</dbReference>
<dbReference type="OrthoDB" id="3650226at2759"/>
<reference evidence="1" key="2">
    <citation type="journal article" date="2022" name="Microb. Genom.">
        <title>A chromosome-scale genome assembly of the tomato pathogen Cladosporium fulvum reveals a compartmentalized genome architecture and the presence of a dispensable chromosome.</title>
        <authorList>
            <person name="Zaccaron A.Z."/>
            <person name="Chen L.H."/>
            <person name="Samaras A."/>
            <person name="Stergiopoulos I."/>
        </authorList>
    </citation>
    <scope>NUCLEOTIDE SEQUENCE</scope>
    <source>
        <strain evidence="1">Race5_Kim</strain>
    </source>
</reference>
<name>A0A9Q8PAQ4_PASFU</name>
<accession>A0A9Q8PAQ4</accession>
<protein>
    <recommendedName>
        <fullName evidence="3">F-box domain-containing protein</fullName>
    </recommendedName>
</protein>
<sequence>MANHIFDLPDEVLQLIGDAAPLEPTILRLVCRRFDAAFLDLFAKRLLDDVHCFVLDPQRLNRLDAITRQAHLLCKIKKVTITLSPHEGKWIDDYPSVPDEEQFGHLSDAQSEFAKLIEEDCYGQWLECPQLDLSVLADILSRLKTSACPHVALSLSNGEQPWNRRRISEARWPVIADSTLAMIFHTVLASDCVISKLDLSDTRFLDIRTSNEAQWLKTLNRLGHGLRAMHLRLQADDVKRVMRVMSQHVQHRGDISSACSPLIAIISAAKSLQSLHISAPYCAARKYDGLEQDRKYRQFAYFVNTILDPDACRFERLESLSLSGMECSPLVLLDLLERNQQTLRTIEFVGVCLHNPEADAWLNVIKAMHSQCLNLTHLSLKSLQEQTQLVVDAANEHLSYADLLAPEPSEAFFQENRYDSELRLINRDEVVRGLLGNIENGPPFIQC</sequence>
<keyword evidence="2" id="KW-1185">Reference proteome</keyword>
<reference evidence="1" key="1">
    <citation type="submission" date="2021-12" db="EMBL/GenBank/DDBJ databases">
        <authorList>
            <person name="Zaccaron A."/>
            <person name="Stergiopoulos I."/>
        </authorList>
    </citation>
    <scope>NUCLEOTIDE SEQUENCE</scope>
    <source>
        <strain evidence="1">Race5_Kim</strain>
    </source>
</reference>
<organism evidence="1 2">
    <name type="scientific">Passalora fulva</name>
    <name type="common">Tomato leaf mold</name>
    <name type="synonym">Cladosporium fulvum</name>
    <dbReference type="NCBI Taxonomy" id="5499"/>
    <lineage>
        <taxon>Eukaryota</taxon>
        <taxon>Fungi</taxon>
        <taxon>Dikarya</taxon>
        <taxon>Ascomycota</taxon>
        <taxon>Pezizomycotina</taxon>
        <taxon>Dothideomycetes</taxon>
        <taxon>Dothideomycetidae</taxon>
        <taxon>Mycosphaerellales</taxon>
        <taxon>Mycosphaerellaceae</taxon>
        <taxon>Fulvia</taxon>
    </lineage>
</organism>
<dbReference type="EMBL" id="CP090168">
    <property type="protein sequence ID" value="UJO19003.1"/>
    <property type="molecule type" value="Genomic_DNA"/>
</dbReference>
<evidence type="ECO:0000313" key="1">
    <source>
        <dbReference type="EMBL" id="UJO19003.1"/>
    </source>
</evidence>
<dbReference type="GeneID" id="71986544"/>
<gene>
    <name evidence="1" type="ORF">CLAFUR5_06666</name>
</gene>
<dbReference type="KEGG" id="ffu:CLAFUR5_06666"/>
<proteinExistence type="predicted"/>
<dbReference type="Proteomes" id="UP000756132">
    <property type="component" value="Chromosome 6"/>
</dbReference>
<dbReference type="AlphaFoldDB" id="A0A9Q8PAQ4"/>
<evidence type="ECO:0008006" key="3">
    <source>
        <dbReference type="Google" id="ProtNLM"/>
    </source>
</evidence>
<dbReference type="Gene3D" id="3.80.10.10">
    <property type="entry name" value="Ribonuclease Inhibitor"/>
    <property type="match status" value="1"/>
</dbReference>
<evidence type="ECO:0000313" key="2">
    <source>
        <dbReference type="Proteomes" id="UP000756132"/>
    </source>
</evidence>